<dbReference type="Proteomes" id="UP000198748">
    <property type="component" value="Unassembled WGS sequence"/>
</dbReference>
<name>A0A1G7K772_9BACT</name>
<evidence type="ECO:0008006" key="3">
    <source>
        <dbReference type="Google" id="ProtNLM"/>
    </source>
</evidence>
<gene>
    <name evidence="1" type="ORF">SAMN04487996_11032</name>
</gene>
<evidence type="ECO:0000313" key="1">
    <source>
        <dbReference type="EMBL" id="SDF32834.1"/>
    </source>
</evidence>
<organism evidence="1 2">
    <name type="scientific">Dyadobacter soli</name>
    <dbReference type="NCBI Taxonomy" id="659014"/>
    <lineage>
        <taxon>Bacteria</taxon>
        <taxon>Pseudomonadati</taxon>
        <taxon>Bacteroidota</taxon>
        <taxon>Cytophagia</taxon>
        <taxon>Cytophagales</taxon>
        <taxon>Spirosomataceae</taxon>
        <taxon>Dyadobacter</taxon>
    </lineage>
</organism>
<sequence length="156" mass="18532">MNSQVFVTLFSRDIQKLRKEVEQYHSEDALWEPIPGTINPGGNLCQHLIGNLRTYVGRTLGGYAYVRDREAEFRQRTFTQIQMLREIDQLHEIVIRTLEMLDETKMEEAYPREVLDMFPEQPVRLVLTHLLAHLSWHLGHLNYHRRWITQVRPAQP</sequence>
<dbReference type="RefSeq" id="WP_090152513.1">
    <property type="nucleotide sequence ID" value="NZ_FNAN01000010.1"/>
</dbReference>
<protein>
    <recommendedName>
        <fullName evidence="3">DinB superfamily protein</fullName>
    </recommendedName>
</protein>
<reference evidence="2" key="1">
    <citation type="submission" date="2016-10" db="EMBL/GenBank/DDBJ databases">
        <authorList>
            <person name="Varghese N."/>
            <person name="Submissions S."/>
        </authorList>
    </citation>
    <scope>NUCLEOTIDE SEQUENCE [LARGE SCALE GENOMIC DNA]</scope>
    <source>
        <strain evidence="2">DSM 25329</strain>
    </source>
</reference>
<dbReference type="AlphaFoldDB" id="A0A1G7K772"/>
<dbReference type="EMBL" id="FNAN01000010">
    <property type="protein sequence ID" value="SDF32834.1"/>
    <property type="molecule type" value="Genomic_DNA"/>
</dbReference>
<dbReference type="InterPro" id="IPR034660">
    <property type="entry name" value="DinB/YfiT-like"/>
</dbReference>
<dbReference type="Gene3D" id="1.20.120.450">
    <property type="entry name" value="dinb family like domain"/>
    <property type="match status" value="1"/>
</dbReference>
<dbReference type="STRING" id="659014.SAMN04487996_11032"/>
<accession>A0A1G7K772</accession>
<keyword evidence="2" id="KW-1185">Reference proteome</keyword>
<evidence type="ECO:0000313" key="2">
    <source>
        <dbReference type="Proteomes" id="UP000198748"/>
    </source>
</evidence>
<dbReference type="InterPro" id="IPR007061">
    <property type="entry name" value="MST-like"/>
</dbReference>
<dbReference type="Pfam" id="PF04978">
    <property type="entry name" value="MST"/>
    <property type="match status" value="1"/>
</dbReference>
<dbReference type="SUPFAM" id="SSF109854">
    <property type="entry name" value="DinB/YfiT-like putative metalloenzymes"/>
    <property type="match status" value="1"/>
</dbReference>
<dbReference type="OrthoDB" id="893570at2"/>
<proteinExistence type="predicted"/>